<reference evidence="2" key="1">
    <citation type="submission" date="2021-12" db="EMBL/GenBank/DDBJ databases">
        <title>Genome sequence of novel Pectobacterium sp. causing blackleg.</title>
        <authorList>
            <person name="Wang J."/>
        </authorList>
    </citation>
    <scope>NUCLEOTIDE SEQUENCE</scope>
    <source>
        <strain evidence="2">BY21311</strain>
    </source>
</reference>
<dbReference type="PANTHER" id="PTHR22916">
    <property type="entry name" value="GLYCOSYLTRANSFERASE"/>
    <property type="match status" value="1"/>
</dbReference>
<accession>A0AAE9NSB5</accession>
<dbReference type="InterPro" id="IPR029044">
    <property type="entry name" value="Nucleotide-diphossugar_trans"/>
</dbReference>
<feature type="domain" description="Glycosyltransferase 2-like" evidence="1">
    <location>
        <begin position="7"/>
        <end position="150"/>
    </location>
</feature>
<evidence type="ECO:0000313" key="3">
    <source>
        <dbReference type="Proteomes" id="UP001059272"/>
    </source>
</evidence>
<dbReference type="EMBL" id="CP090065">
    <property type="protein sequence ID" value="UVO09724.1"/>
    <property type="molecule type" value="Genomic_DNA"/>
</dbReference>
<dbReference type="Proteomes" id="UP001059272">
    <property type="component" value="Chromosome"/>
</dbReference>
<organism evidence="2 3">
    <name type="scientific">Pectobacterium polonicum</name>
    <dbReference type="NCBI Taxonomy" id="2485124"/>
    <lineage>
        <taxon>Bacteria</taxon>
        <taxon>Pseudomonadati</taxon>
        <taxon>Pseudomonadota</taxon>
        <taxon>Gammaproteobacteria</taxon>
        <taxon>Enterobacterales</taxon>
        <taxon>Pectobacteriaceae</taxon>
        <taxon>Pectobacterium</taxon>
    </lineage>
</organism>
<dbReference type="Pfam" id="PF00535">
    <property type="entry name" value="Glycos_transf_2"/>
    <property type="match status" value="1"/>
</dbReference>
<protein>
    <submittedName>
        <fullName evidence="2">Glycosyltransferase</fullName>
    </submittedName>
</protein>
<dbReference type="KEGG" id="ppoo:LW347_07170"/>
<evidence type="ECO:0000313" key="2">
    <source>
        <dbReference type="EMBL" id="UVO09724.1"/>
    </source>
</evidence>
<dbReference type="CDD" id="cd00761">
    <property type="entry name" value="Glyco_tranf_GTA_type"/>
    <property type="match status" value="1"/>
</dbReference>
<sequence length="319" mass="36692">MNKKPVSVTVISFNSSATILETLDSILNQSYGAENIELIISDDGSKDNTIDVINLWLKNNEVFFKRVTLIANSINSGVPKNCNLAWKSASCDWIKTIAGDDILLSNCLELNMNEVNEKPDVAVIFSLMDGFWVNNLNDKMLKISYPPKYQQKILLSSANEQLKYLRYGDISGAPTAFINNKKLIEINYADERMQLVEDLPMWYNFVRIGYKLHFFPEKTVLYRMDGDSITNSKARLININFINDLIRIDKYIINKDLNHKHALLKIRKYLWPRCVFFIAKVFNNNYSFIAKLLLSAILLIKPGNISSKLLQLKDKYINE</sequence>
<name>A0AAE9NSB5_9GAMM</name>
<dbReference type="SUPFAM" id="SSF53448">
    <property type="entry name" value="Nucleotide-diphospho-sugar transferases"/>
    <property type="match status" value="1"/>
</dbReference>
<dbReference type="InterPro" id="IPR001173">
    <property type="entry name" value="Glyco_trans_2-like"/>
</dbReference>
<dbReference type="GO" id="GO:0016758">
    <property type="term" value="F:hexosyltransferase activity"/>
    <property type="evidence" value="ECO:0007669"/>
    <property type="project" value="UniProtKB-ARBA"/>
</dbReference>
<dbReference type="Gene3D" id="3.90.550.10">
    <property type="entry name" value="Spore Coat Polysaccharide Biosynthesis Protein SpsA, Chain A"/>
    <property type="match status" value="1"/>
</dbReference>
<dbReference type="AlphaFoldDB" id="A0AAE9NSB5"/>
<dbReference type="PANTHER" id="PTHR22916:SF3">
    <property type="entry name" value="UDP-GLCNAC:BETAGAL BETA-1,3-N-ACETYLGLUCOSAMINYLTRANSFERASE-LIKE PROTEIN 1"/>
    <property type="match status" value="1"/>
</dbReference>
<proteinExistence type="predicted"/>
<dbReference type="RefSeq" id="WP_258884607.1">
    <property type="nucleotide sequence ID" value="NZ_CP090065.1"/>
</dbReference>
<evidence type="ECO:0000259" key="1">
    <source>
        <dbReference type="Pfam" id="PF00535"/>
    </source>
</evidence>
<gene>
    <name evidence="2" type="ORF">LW347_07170</name>
</gene>